<keyword evidence="2" id="KW-1133">Transmembrane helix</keyword>
<comment type="caution">
    <text evidence="3">The sequence shown here is derived from an EMBL/GenBank/DDBJ whole genome shotgun (WGS) entry which is preliminary data.</text>
</comment>
<sequence length="117" mass="11816">MTYQSNSRKIYEVVLAICFVAFLVGFITVLCIGNYFRAKRAQERQRQRRLAKQQAAAAAAAAGGGGGGGSVGGTNGGTGGLPVVGGPGGMMHMGGNGSKGGLDYEAPVLPQGSGRLL</sequence>
<name>A0ABD3MTT0_9STRA</name>
<evidence type="ECO:0000313" key="3">
    <source>
        <dbReference type="EMBL" id="KAL3765366.1"/>
    </source>
</evidence>
<keyword evidence="2" id="KW-0472">Membrane</keyword>
<feature type="compositionally biased region" description="Gly residues" evidence="1">
    <location>
        <begin position="62"/>
        <end position="96"/>
    </location>
</feature>
<keyword evidence="2" id="KW-0812">Transmembrane</keyword>
<keyword evidence="4" id="KW-1185">Reference proteome</keyword>
<feature type="transmembrane region" description="Helical" evidence="2">
    <location>
        <begin position="13"/>
        <end position="36"/>
    </location>
</feature>
<dbReference type="EMBL" id="JALLBG020000096">
    <property type="protein sequence ID" value="KAL3765366.1"/>
    <property type="molecule type" value="Genomic_DNA"/>
</dbReference>
<reference evidence="3 4" key="1">
    <citation type="submission" date="2024-10" db="EMBL/GenBank/DDBJ databases">
        <title>Updated reference genomes for cyclostephanoid diatoms.</title>
        <authorList>
            <person name="Roberts W.R."/>
            <person name="Alverson A.J."/>
        </authorList>
    </citation>
    <scope>NUCLEOTIDE SEQUENCE [LARGE SCALE GENOMIC DNA]</scope>
    <source>
        <strain evidence="3 4">AJA232-27</strain>
    </source>
</reference>
<evidence type="ECO:0000313" key="4">
    <source>
        <dbReference type="Proteomes" id="UP001530293"/>
    </source>
</evidence>
<accession>A0ABD3MTT0</accession>
<evidence type="ECO:0000256" key="2">
    <source>
        <dbReference type="SAM" id="Phobius"/>
    </source>
</evidence>
<organism evidence="3 4">
    <name type="scientific">Discostella pseudostelligera</name>
    <dbReference type="NCBI Taxonomy" id="259834"/>
    <lineage>
        <taxon>Eukaryota</taxon>
        <taxon>Sar</taxon>
        <taxon>Stramenopiles</taxon>
        <taxon>Ochrophyta</taxon>
        <taxon>Bacillariophyta</taxon>
        <taxon>Coscinodiscophyceae</taxon>
        <taxon>Thalassiosirophycidae</taxon>
        <taxon>Stephanodiscales</taxon>
        <taxon>Stephanodiscaceae</taxon>
        <taxon>Discostella</taxon>
    </lineage>
</organism>
<protein>
    <submittedName>
        <fullName evidence="3">Uncharacterized protein</fullName>
    </submittedName>
</protein>
<evidence type="ECO:0000256" key="1">
    <source>
        <dbReference type="SAM" id="MobiDB-lite"/>
    </source>
</evidence>
<proteinExistence type="predicted"/>
<dbReference type="AlphaFoldDB" id="A0ABD3MTT0"/>
<feature type="region of interest" description="Disordered" evidence="1">
    <location>
        <begin position="61"/>
        <end position="96"/>
    </location>
</feature>
<gene>
    <name evidence="3" type="ORF">ACHAWU_002284</name>
</gene>
<dbReference type="Proteomes" id="UP001530293">
    <property type="component" value="Unassembled WGS sequence"/>
</dbReference>